<evidence type="ECO:0000313" key="12">
    <source>
        <dbReference type="EMBL" id="KAG2486585.1"/>
    </source>
</evidence>
<evidence type="ECO:0000256" key="4">
    <source>
        <dbReference type="ARBA" id="ARBA00012925"/>
    </source>
</evidence>
<dbReference type="InterPro" id="IPR018338">
    <property type="entry name" value="Carbonic_anhydrase_a-class_CS"/>
</dbReference>
<evidence type="ECO:0000256" key="9">
    <source>
        <dbReference type="RuleBase" id="RU367011"/>
    </source>
</evidence>
<feature type="region of interest" description="Disordered" evidence="10">
    <location>
        <begin position="272"/>
        <end position="291"/>
    </location>
</feature>
<dbReference type="PANTHER" id="PTHR18952:SF265">
    <property type="entry name" value="CARBONIC ANHYDRASE"/>
    <property type="match status" value="1"/>
</dbReference>
<dbReference type="SMART" id="SM01057">
    <property type="entry name" value="Carb_anhydrase"/>
    <property type="match status" value="1"/>
</dbReference>
<dbReference type="Pfam" id="PF00194">
    <property type="entry name" value="Carb_anhydrase"/>
    <property type="match status" value="1"/>
</dbReference>
<feature type="domain" description="Alpha-carbonic anhydrase" evidence="11">
    <location>
        <begin position="1"/>
        <end position="222"/>
    </location>
</feature>
<accession>A0A835XN96</accession>
<comment type="function">
    <text evidence="2 9">Reversible hydration of carbon dioxide.</text>
</comment>
<dbReference type="EMBL" id="JAEHOE010000110">
    <property type="protein sequence ID" value="KAG2486585.1"/>
    <property type="molecule type" value="Genomic_DNA"/>
</dbReference>
<evidence type="ECO:0000313" key="13">
    <source>
        <dbReference type="Proteomes" id="UP000612055"/>
    </source>
</evidence>
<evidence type="ECO:0000256" key="8">
    <source>
        <dbReference type="ARBA" id="ARBA00048348"/>
    </source>
</evidence>
<evidence type="ECO:0000256" key="1">
    <source>
        <dbReference type="ARBA" id="ARBA00001947"/>
    </source>
</evidence>
<evidence type="ECO:0000256" key="10">
    <source>
        <dbReference type="SAM" id="MobiDB-lite"/>
    </source>
</evidence>
<keyword evidence="7 9" id="KW-0456">Lyase</keyword>
<proteinExistence type="inferred from homology"/>
<keyword evidence="5 9" id="KW-0479">Metal-binding</keyword>
<reference evidence="12" key="1">
    <citation type="journal article" date="2020" name="bioRxiv">
        <title>Comparative genomics of Chlamydomonas.</title>
        <authorList>
            <person name="Craig R.J."/>
            <person name="Hasan A.R."/>
            <person name="Ness R.W."/>
            <person name="Keightley P.D."/>
        </authorList>
    </citation>
    <scope>NUCLEOTIDE SEQUENCE</scope>
    <source>
        <strain evidence="12">CCAP 11/70</strain>
    </source>
</reference>
<evidence type="ECO:0000256" key="3">
    <source>
        <dbReference type="ARBA" id="ARBA00010718"/>
    </source>
</evidence>
<evidence type="ECO:0000256" key="7">
    <source>
        <dbReference type="ARBA" id="ARBA00023239"/>
    </source>
</evidence>
<organism evidence="12 13">
    <name type="scientific">Edaphochlamys debaryana</name>
    <dbReference type="NCBI Taxonomy" id="47281"/>
    <lineage>
        <taxon>Eukaryota</taxon>
        <taxon>Viridiplantae</taxon>
        <taxon>Chlorophyta</taxon>
        <taxon>core chlorophytes</taxon>
        <taxon>Chlorophyceae</taxon>
        <taxon>CS clade</taxon>
        <taxon>Chlamydomonadales</taxon>
        <taxon>Chlamydomonadales incertae sedis</taxon>
        <taxon>Edaphochlamys</taxon>
    </lineage>
</organism>
<dbReference type="AlphaFoldDB" id="A0A835XN96"/>
<comment type="cofactor">
    <cofactor evidence="1 9">
        <name>Zn(2+)</name>
        <dbReference type="ChEBI" id="CHEBI:29105"/>
    </cofactor>
</comment>
<keyword evidence="13" id="KW-1185">Reference proteome</keyword>
<dbReference type="InterPro" id="IPR001148">
    <property type="entry name" value="CA_dom"/>
</dbReference>
<keyword evidence="6 9" id="KW-0862">Zinc</keyword>
<evidence type="ECO:0000256" key="5">
    <source>
        <dbReference type="ARBA" id="ARBA00022723"/>
    </source>
</evidence>
<dbReference type="OrthoDB" id="545904at2759"/>
<dbReference type="CDD" id="cd03124">
    <property type="entry name" value="alpha_CA_prokaryotic_like"/>
    <property type="match status" value="1"/>
</dbReference>
<dbReference type="PROSITE" id="PS00162">
    <property type="entry name" value="ALPHA_CA_1"/>
    <property type="match status" value="1"/>
</dbReference>
<comment type="similarity">
    <text evidence="3 9">Belongs to the alpha-carbonic anhydrase family.</text>
</comment>
<sequence length="319" mass="34563">MYACHRAAVLPPSFRTTWSYPTLTSNGTNIEVEWLSPFNSSVQITAATTSDATITSVLDLAPDAPSRRVNATPLQFHFHATSEHTVDGKYFPLEMHIVHMVTDLPGCAGGCFTVTGVVFELVEGPDNPLLAPILDNAPLREGTINKLPAGLQIPVNAFLPAISNRTYVTEGLLWHVFTEPQTISRGQWARYRNITSLKECVNATTTATGHRHAASRRLHEHAPEELSAEDLITAPEAHATAPHARQRSMLLCLADSLLGGLLLGSSCTYAPPPPSPPVAGPRPPPPPNPNNFRCTPKAYGYNYRNIQPVNGRTVKLATA</sequence>
<dbReference type="GO" id="GO:0008270">
    <property type="term" value="F:zinc ion binding"/>
    <property type="evidence" value="ECO:0007669"/>
    <property type="project" value="UniProtKB-UniRule"/>
</dbReference>
<gene>
    <name evidence="12" type="ORF">HYH03_014755</name>
</gene>
<dbReference type="InterPro" id="IPR023561">
    <property type="entry name" value="Carbonic_anhydrase_a-class"/>
</dbReference>
<dbReference type="Gene3D" id="3.10.200.10">
    <property type="entry name" value="Alpha carbonic anhydrase"/>
    <property type="match status" value="1"/>
</dbReference>
<dbReference type="SUPFAM" id="SSF51069">
    <property type="entry name" value="Carbonic anhydrase"/>
    <property type="match status" value="1"/>
</dbReference>
<dbReference type="EC" id="4.2.1.1" evidence="4 9"/>
<comment type="caution">
    <text evidence="12">The sequence shown here is derived from an EMBL/GenBank/DDBJ whole genome shotgun (WGS) entry which is preliminary data.</text>
</comment>
<dbReference type="Proteomes" id="UP000612055">
    <property type="component" value="Unassembled WGS sequence"/>
</dbReference>
<dbReference type="InterPro" id="IPR036398">
    <property type="entry name" value="CA_dom_sf"/>
</dbReference>
<dbReference type="InterPro" id="IPR041891">
    <property type="entry name" value="Alpha_CA_prokaryot-like"/>
</dbReference>
<dbReference type="PANTHER" id="PTHR18952">
    <property type="entry name" value="CARBONIC ANHYDRASE"/>
    <property type="match status" value="1"/>
</dbReference>
<dbReference type="GO" id="GO:0004089">
    <property type="term" value="F:carbonate dehydratase activity"/>
    <property type="evidence" value="ECO:0007669"/>
    <property type="project" value="UniProtKB-UniRule"/>
</dbReference>
<evidence type="ECO:0000256" key="6">
    <source>
        <dbReference type="ARBA" id="ARBA00022833"/>
    </source>
</evidence>
<name>A0A835XN96_9CHLO</name>
<feature type="compositionally biased region" description="Pro residues" evidence="10">
    <location>
        <begin position="272"/>
        <end position="289"/>
    </location>
</feature>
<protein>
    <recommendedName>
        <fullName evidence="4 9">Carbonic anhydrase</fullName>
        <ecNumber evidence="4 9">4.2.1.1</ecNumber>
    </recommendedName>
</protein>
<dbReference type="PROSITE" id="PS51144">
    <property type="entry name" value="ALPHA_CA_2"/>
    <property type="match status" value="1"/>
</dbReference>
<evidence type="ECO:0000256" key="2">
    <source>
        <dbReference type="ARBA" id="ARBA00002904"/>
    </source>
</evidence>
<comment type="catalytic activity">
    <reaction evidence="8 9">
        <text>hydrogencarbonate + H(+) = CO2 + H2O</text>
        <dbReference type="Rhea" id="RHEA:10748"/>
        <dbReference type="ChEBI" id="CHEBI:15377"/>
        <dbReference type="ChEBI" id="CHEBI:15378"/>
        <dbReference type="ChEBI" id="CHEBI:16526"/>
        <dbReference type="ChEBI" id="CHEBI:17544"/>
        <dbReference type="EC" id="4.2.1.1"/>
    </reaction>
</comment>
<evidence type="ECO:0000259" key="11">
    <source>
        <dbReference type="PROSITE" id="PS51144"/>
    </source>
</evidence>